<keyword evidence="1" id="KW-1133">Transmembrane helix</keyword>
<evidence type="ECO:0000313" key="2">
    <source>
        <dbReference type="EMBL" id="MDT3768180.1"/>
    </source>
</evidence>
<feature type="transmembrane region" description="Helical" evidence="1">
    <location>
        <begin position="76"/>
        <end position="97"/>
    </location>
</feature>
<comment type="caution">
    <text evidence="2">The sequence shown here is derived from an EMBL/GenBank/DDBJ whole genome shotgun (WGS) entry which is preliminary data.</text>
</comment>
<feature type="transmembrane region" description="Helical" evidence="1">
    <location>
        <begin position="7"/>
        <end position="24"/>
    </location>
</feature>
<dbReference type="Proteomes" id="UP001247542">
    <property type="component" value="Unassembled WGS sequence"/>
</dbReference>
<evidence type="ECO:0000313" key="3">
    <source>
        <dbReference type="Proteomes" id="UP001247542"/>
    </source>
</evidence>
<keyword evidence="1" id="KW-0472">Membrane</keyword>
<dbReference type="RefSeq" id="WP_313274651.1">
    <property type="nucleotide sequence ID" value="NZ_JASXSX010000006.1"/>
</dbReference>
<dbReference type="EMBL" id="JASXSX010000006">
    <property type="protein sequence ID" value="MDT3768180.1"/>
    <property type="molecule type" value="Genomic_DNA"/>
</dbReference>
<evidence type="ECO:0000256" key="1">
    <source>
        <dbReference type="SAM" id="Phobius"/>
    </source>
</evidence>
<protein>
    <submittedName>
        <fullName evidence="2">Uncharacterized protein</fullName>
    </submittedName>
</protein>
<proteinExistence type="predicted"/>
<keyword evidence="1" id="KW-0812">Transmembrane</keyword>
<sequence>MAKAKQVMKFLVLLSVLMAIAWWIDKYDTHPYEKTTESYSQLRQEVWLILALLTGFGVTHVILYSVTVNHVMFKTLSLPTILLLTIGTSGIATARLVDWKIEQYLHGPGWVWLVYYPLLSLGTVLLRYFCLRRKGRLSIAQTSGNTTVPNRPLET</sequence>
<name>A0ABU3ICS9_9ACTO</name>
<accession>A0ABU3ICS9</accession>
<reference evidence="2 3" key="1">
    <citation type="submission" date="2023-06" db="EMBL/GenBank/DDBJ databases">
        <title>Draft genome sequence of Gleimia hominis type strain CCUG 57540T.</title>
        <authorList>
            <person name="Salva-Serra F."/>
            <person name="Cardew S."/>
            <person name="Jensie Markopoulos S."/>
            <person name="Ohlen M."/>
            <person name="Inganas E."/>
            <person name="Svensson-Stadler L."/>
            <person name="Moore E.R.B."/>
        </authorList>
    </citation>
    <scope>NUCLEOTIDE SEQUENCE [LARGE SCALE GENOMIC DNA]</scope>
    <source>
        <strain evidence="2 3">CCUG 57540</strain>
    </source>
</reference>
<organism evidence="2 3">
    <name type="scientific">Gleimia hominis</name>
    <dbReference type="NCBI Taxonomy" id="595468"/>
    <lineage>
        <taxon>Bacteria</taxon>
        <taxon>Bacillati</taxon>
        <taxon>Actinomycetota</taxon>
        <taxon>Actinomycetes</taxon>
        <taxon>Actinomycetales</taxon>
        <taxon>Actinomycetaceae</taxon>
        <taxon>Gleimia</taxon>
    </lineage>
</organism>
<keyword evidence="3" id="KW-1185">Reference proteome</keyword>
<gene>
    <name evidence="2" type="ORF">QS713_08920</name>
</gene>
<feature type="transmembrane region" description="Helical" evidence="1">
    <location>
        <begin position="44"/>
        <end position="64"/>
    </location>
</feature>
<feature type="transmembrane region" description="Helical" evidence="1">
    <location>
        <begin position="109"/>
        <end position="129"/>
    </location>
</feature>